<dbReference type="KEGG" id="mmag:MMAD_09490"/>
<dbReference type="EMBL" id="AP022610">
    <property type="protein sequence ID" value="BBZ26654.1"/>
    <property type="molecule type" value="Genomic_DNA"/>
</dbReference>
<evidence type="ECO:0000313" key="2">
    <source>
        <dbReference type="EMBL" id="BBZ26654.1"/>
    </source>
</evidence>
<name>A0A7I7XAS2_9MYCO</name>
<feature type="compositionally biased region" description="Polar residues" evidence="1">
    <location>
        <begin position="285"/>
        <end position="320"/>
    </location>
</feature>
<reference evidence="2 3" key="1">
    <citation type="journal article" date="2019" name="Emerg. Microbes Infect.">
        <title>Comprehensive subspecies identification of 175 nontuberculous mycobacteria species based on 7547 genomic profiles.</title>
        <authorList>
            <person name="Matsumoto Y."/>
            <person name="Kinjo T."/>
            <person name="Motooka D."/>
            <person name="Nabeya D."/>
            <person name="Jung N."/>
            <person name="Uechi K."/>
            <person name="Horii T."/>
            <person name="Iida T."/>
            <person name="Fujita J."/>
            <person name="Nakamura S."/>
        </authorList>
    </citation>
    <scope>NUCLEOTIDE SEQUENCE [LARGE SCALE GENOMIC DNA]</scope>
    <source>
        <strain evidence="2 3">JCM 13574</strain>
    </source>
</reference>
<dbReference type="Proteomes" id="UP000466517">
    <property type="component" value="Chromosome"/>
</dbReference>
<organism evidence="2 3">
    <name type="scientific">Mycolicibacterium madagascariense</name>
    <dbReference type="NCBI Taxonomy" id="212765"/>
    <lineage>
        <taxon>Bacteria</taxon>
        <taxon>Bacillati</taxon>
        <taxon>Actinomycetota</taxon>
        <taxon>Actinomycetes</taxon>
        <taxon>Mycobacteriales</taxon>
        <taxon>Mycobacteriaceae</taxon>
        <taxon>Mycolicibacterium</taxon>
    </lineage>
</organism>
<gene>
    <name evidence="2" type="ORF">MMAD_09490</name>
</gene>
<evidence type="ECO:0000256" key="1">
    <source>
        <dbReference type="SAM" id="MobiDB-lite"/>
    </source>
</evidence>
<accession>A0A7I7XAS2</accession>
<dbReference type="AlphaFoldDB" id="A0A7I7XAS2"/>
<sequence>MPINAHNGEFRVPLVIQTRFATGVAMVGATALIAAPLAPSTPAFRPPDSHAATVLVAAETPIDSAAYAVAKTLVAQLPALTTPAQALSDFGVLTEFLVSTANSYIQSFAGAPQAIITAAGQVVNGDVNGAFTTLEGILLTPTFNLALDGSLQNAADTAADLIPSAPVANVVKALPNIVVTAAFPLLFTYSDARVNVVNAVSAVVHALSTLNLSGALRGIATGLNTITSNLASDVFGDGGVVSGLGQALQQIISAAFPPPAATLAGTATTKTLVAKTDHLSTDTVATSITAAPTTQNSTGRAATRPHLSSTKTSTTRASNDTDGKTSTNSTTDATKTSSSGETGNDGGDTSASGKDSRIARTNKGGGETKRHAGVLGRAHAETSATHTD</sequence>
<feature type="region of interest" description="Disordered" evidence="1">
    <location>
        <begin position="285"/>
        <end position="388"/>
    </location>
</feature>
<proteinExistence type="predicted"/>
<feature type="compositionally biased region" description="Low complexity" evidence="1">
    <location>
        <begin position="325"/>
        <end position="339"/>
    </location>
</feature>
<keyword evidence="3" id="KW-1185">Reference proteome</keyword>
<evidence type="ECO:0000313" key="3">
    <source>
        <dbReference type="Proteomes" id="UP000466517"/>
    </source>
</evidence>
<protein>
    <submittedName>
        <fullName evidence="2">Uncharacterized protein</fullName>
    </submittedName>
</protein>